<organism evidence="1 2">
    <name type="scientific">Castellaniella ginsengisoli</name>
    <dbReference type="NCBI Taxonomy" id="546114"/>
    <lineage>
        <taxon>Bacteria</taxon>
        <taxon>Pseudomonadati</taxon>
        <taxon>Pseudomonadota</taxon>
        <taxon>Betaproteobacteria</taxon>
        <taxon>Burkholderiales</taxon>
        <taxon>Alcaligenaceae</taxon>
        <taxon>Castellaniella</taxon>
    </lineage>
</organism>
<dbReference type="EMBL" id="BAAAEX010000011">
    <property type="protein sequence ID" value="GAA0781111.1"/>
    <property type="molecule type" value="Genomic_DNA"/>
</dbReference>
<sequence length="76" mass="8089">MSEPAQTGFYSVRIAQDDELAAMATGGCELAKNEMLARLPDRLSALLDLYLVAYGQDREQAIKALGADVGRLSAAS</sequence>
<protein>
    <submittedName>
        <fullName evidence="1">Uncharacterized protein</fullName>
    </submittedName>
</protein>
<dbReference type="RefSeq" id="WP_343838593.1">
    <property type="nucleotide sequence ID" value="NZ_BAAAEX010000011.1"/>
</dbReference>
<reference evidence="1 2" key="1">
    <citation type="journal article" date="2019" name="Int. J. Syst. Evol. Microbiol.">
        <title>The Global Catalogue of Microorganisms (GCM) 10K type strain sequencing project: providing services to taxonomists for standard genome sequencing and annotation.</title>
        <authorList>
            <consortium name="The Broad Institute Genomics Platform"/>
            <consortium name="The Broad Institute Genome Sequencing Center for Infectious Disease"/>
            <person name="Wu L."/>
            <person name="Ma J."/>
        </authorList>
    </citation>
    <scope>NUCLEOTIDE SEQUENCE [LARGE SCALE GENOMIC DNA]</scope>
    <source>
        <strain evidence="1 2">JCM 15515</strain>
    </source>
</reference>
<dbReference type="Proteomes" id="UP001500573">
    <property type="component" value="Unassembled WGS sequence"/>
</dbReference>
<comment type="caution">
    <text evidence="1">The sequence shown here is derived from an EMBL/GenBank/DDBJ whole genome shotgun (WGS) entry which is preliminary data.</text>
</comment>
<evidence type="ECO:0000313" key="2">
    <source>
        <dbReference type="Proteomes" id="UP001500573"/>
    </source>
</evidence>
<proteinExistence type="predicted"/>
<accession>A0ABN1L0N4</accession>
<evidence type="ECO:0000313" key="1">
    <source>
        <dbReference type="EMBL" id="GAA0781111.1"/>
    </source>
</evidence>
<gene>
    <name evidence="1" type="ORF">GCM10009108_22080</name>
</gene>
<keyword evidence="2" id="KW-1185">Reference proteome</keyword>
<name>A0ABN1L0N4_9BURK</name>